<reference evidence="2" key="1">
    <citation type="submission" date="2014-09" db="EMBL/GenBank/DDBJ databases">
        <authorList>
            <person name="Mudge J."/>
            <person name="Ramaraj T."/>
            <person name="Lindquist I.E."/>
            <person name="Bharti A.K."/>
            <person name="Sundararajan A."/>
            <person name="Cameron C.T."/>
            <person name="Woodward J.E."/>
            <person name="May G.D."/>
            <person name="Brubaker C."/>
            <person name="Broadhvest J."/>
            <person name="Wilkins T.A."/>
        </authorList>
    </citation>
    <scope>NUCLEOTIDE SEQUENCE</scope>
    <source>
        <strain evidence="2">cv. AKA8401</strain>
    </source>
</reference>
<protein>
    <submittedName>
        <fullName evidence="1">Uncharacterized protein</fullName>
    </submittedName>
</protein>
<keyword evidence="2" id="KW-1185">Reference proteome</keyword>
<dbReference type="AlphaFoldDB" id="A0A0B0PI47"/>
<proteinExistence type="predicted"/>
<dbReference type="Proteomes" id="UP000032142">
    <property type="component" value="Unassembled WGS sequence"/>
</dbReference>
<sequence length="48" mass="5537">MLVLYVPSVAEYIGICCGYLTTCCYQSSSDWRSSKIASHYQTVFWGYR</sequence>
<dbReference type="EMBL" id="KN429482">
    <property type="protein sequence ID" value="KHG24645.1"/>
    <property type="molecule type" value="Genomic_DNA"/>
</dbReference>
<gene>
    <name evidence="1" type="ORF">F383_30468</name>
</gene>
<accession>A0A0B0PI47</accession>
<organism evidence="1 2">
    <name type="scientific">Gossypium arboreum</name>
    <name type="common">Tree cotton</name>
    <name type="synonym">Gossypium nanking</name>
    <dbReference type="NCBI Taxonomy" id="29729"/>
    <lineage>
        <taxon>Eukaryota</taxon>
        <taxon>Viridiplantae</taxon>
        <taxon>Streptophyta</taxon>
        <taxon>Embryophyta</taxon>
        <taxon>Tracheophyta</taxon>
        <taxon>Spermatophyta</taxon>
        <taxon>Magnoliopsida</taxon>
        <taxon>eudicotyledons</taxon>
        <taxon>Gunneridae</taxon>
        <taxon>Pentapetalae</taxon>
        <taxon>rosids</taxon>
        <taxon>malvids</taxon>
        <taxon>Malvales</taxon>
        <taxon>Malvaceae</taxon>
        <taxon>Malvoideae</taxon>
        <taxon>Gossypium</taxon>
    </lineage>
</organism>
<name>A0A0B0PI47_GOSAR</name>
<evidence type="ECO:0000313" key="2">
    <source>
        <dbReference type="Proteomes" id="UP000032142"/>
    </source>
</evidence>
<evidence type="ECO:0000313" key="1">
    <source>
        <dbReference type="EMBL" id="KHG24645.1"/>
    </source>
</evidence>